<keyword evidence="20" id="KW-1185">Reference proteome</keyword>
<feature type="region of interest" description="Disordered" evidence="15">
    <location>
        <begin position="325"/>
        <end position="395"/>
    </location>
</feature>
<evidence type="ECO:0000313" key="19">
    <source>
        <dbReference type="EMBL" id="VVC36915.1"/>
    </source>
</evidence>
<dbReference type="Pfam" id="PF08515">
    <property type="entry name" value="TGF_beta_GS"/>
    <property type="match status" value="1"/>
</dbReference>
<dbReference type="Gene3D" id="1.10.510.10">
    <property type="entry name" value="Transferase(Phosphotransferase) domain 1"/>
    <property type="match status" value="1"/>
</dbReference>
<feature type="compositionally biased region" description="Basic residues" evidence="15">
    <location>
        <begin position="383"/>
        <end position="393"/>
    </location>
</feature>
<evidence type="ECO:0000256" key="6">
    <source>
        <dbReference type="ARBA" id="ARBA00022692"/>
    </source>
</evidence>
<feature type="domain" description="GS" evidence="18">
    <location>
        <begin position="409"/>
        <end position="475"/>
    </location>
</feature>
<dbReference type="EMBL" id="CABPRJ010001439">
    <property type="protein sequence ID" value="VVC36915.1"/>
    <property type="molecule type" value="Genomic_DNA"/>
</dbReference>
<dbReference type="GO" id="GO:0004675">
    <property type="term" value="F:transmembrane receptor protein serine/threonine kinase activity"/>
    <property type="evidence" value="ECO:0007669"/>
    <property type="project" value="UniProtKB-EC"/>
</dbReference>
<keyword evidence="7" id="KW-0732">Signal</keyword>
<evidence type="ECO:0000313" key="20">
    <source>
        <dbReference type="Proteomes" id="UP000325440"/>
    </source>
</evidence>
<keyword evidence="13" id="KW-0675">Receptor</keyword>
<dbReference type="Gene3D" id="3.30.200.20">
    <property type="entry name" value="Phosphorylase Kinase, domain 1"/>
    <property type="match status" value="1"/>
</dbReference>
<feature type="region of interest" description="Disordered" evidence="15">
    <location>
        <begin position="435"/>
        <end position="457"/>
    </location>
</feature>
<dbReference type="PROSITE" id="PS00108">
    <property type="entry name" value="PROTEIN_KINASE_ST"/>
    <property type="match status" value="1"/>
</dbReference>
<name>A0A5E4MX60_9HEMI</name>
<dbReference type="InterPro" id="IPR001245">
    <property type="entry name" value="Ser-Thr/Tyr_kinase_cat_dom"/>
</dbReference>
<gene>
    <name evidence="19" type="ORF">CINCED_3A021416</name>
</gene>
<dbReference type="InterPro" id="IPR000719">
    <property type="entry name" value="Prot_kinase_dom"/>
</dbReference>
<proteinExistence type="inferred from homology"/>
<keyword evidence="9 19" id="KW-0418">Kinase</keyword>
<evidence type="ECO:0000256" key="4">
    <source>
        <dbReference type="ARBA" id="ARBA00022527"/>
    </source>
</evidence>
<evidence type="ECO:0000256" key="13">
    <source>
        <dbReference type="ARBA" id="ARBA00023170"/>
    </source>
</evidence>
<protein>
    <recommendedName>
        <fullName evidence="3">receptor protein serine/threonine kinase</fullName>
        <ecNumber evidence="3">2.7.11.30</ecNumber>
    </recommendedName>
</protein>
<feature type="region of interest" description="Disordered" evidence="15">
    <location>
        <begin position="411"/>
        <end position="430"/>
    </location>
</feature>
<accession>A0A5E4MX60</accession>
<comment type="subcellular location">
    <subcellularLocation>
        <location evidence="1">Membrane</location>
        <topology evidence="1">Single-pass type I membrane protein</topology>
    </subcellularLocation>
</comment>
<dbReference type="PANTHER" id="PTHR23255">
    <property type="entry name" value="TRANSFORMING GROWTH FACTOR-BETA RECEPTOR TYPE I AND II"/>
    <property type="match status" value="1"/>
</dbReference>
<evidence type="ECO:0000259" key="17">
    <source>
        <dbReference type="PROSITE" id="PS50011"/>
    </source>
</evidence>
<dbReference type="GO" id="GO:0071363">
    <property type="term" value="P:cellular response to growth factor stimulus"/>
    <property type="evidence" value="ECO:0007669"/>
    <property type="project" value="TreeGrafter"/>
</dbReference>
<dbReference type="AlphaFoldDB" id="A0A5E4MX60"/>
<evidence type="ECO:0000259" key="18">
    <source>
        <dbReference type="PROSITE" id="PS51256"/>
    </source>
</evidence>
<dbReference type="SUPFAM" id="SSF56112">
    <property type="entry name" value="Protein kinase-like (PK-like)"/>
    <property type="match status" value="1"/>
</dbReference>
<keyword evidence="8 14" id="KW-0547">Nucleotide-binding</keyword>
<dbReference type="OrthoDB" id="676979at2759"/>
<evidence type="ECO:0000256" key="15">
    <source>
        <dbReference type="SAM" id="MobiDB-lite"/>
    </source>
</evidence>
<evidence type="ECO:0000256" key="1">
    <source>
        <dbReference type="ARBA" id="ARBA00004479"/>
    </source>
</evidence>
<sequence>MDIVCHLCRRKYILNSMTLEMSLLLVSILLAVSTTKALPTKDPVTMLDFGSGLKIAQPKELDSKAPHGKLTTKEMFENMMQAENELGLSDDDNDYEDEKHSEGASLLSAMPSDNSGGQKNHFKCMSCSGLLPLSWDDEQDFQVNEQLYCFPDGALMPQPDETRKNENEERDSVCSGAIRCWKAKVREYDGRVRISRGCVGSGKESDQKTLNLCMGSVSVVSSNNETKKNDSQLPYTVWTSSHTYSSATFGVEQQSQPSLPPSYAIECCAGQDLCNDGPFPLLPKLALAGWRWTPISKKVVLLAVFFMAVATIAALVFFRKAGKMKKTKHRQRNKGGVRKNKRRKRTDRDRKTNRHLSFSSMSTSSTSSISSGGQSSSCEGKRSRSRGRRKRHTTTLTMVDLLEGVVVATESGTDIDDSPQPSSFTSGYSPAAITESTVDGDFLPPPYNSRQQEDDWTSGSGYGLPVLVQRTLAKQIQLQQLVGKGRYGEVWRATYWNGGHEHVAVKIFLSKDEPSWKRETEIYSTVLMRHDNILGFIGSDIMTSRNSYTTQLLLITHYHRYGSLYDFLQTPMASDPTCTSYDFSTIINDTTVEQSQQTDRDRPPLTMNQMLNVLYTVASGLCHLHTEIFGTQGKPGIAHRDIKSKNVLVKCARTGACCVADFGMAVTSLDAGLPIQTTTAAVGDNSQNTRVGTKRYMAPEVLDDSISSAAALALASTVTEKSGMSSSSETTSSVYWCFDAYRRGDVYSYALVMWEVLSRTLISYGPAVTGQDLKVDKEKQIQLPSGTENCYNPYVYRAPYQDRGAGWDPGFDDMRRIVCSPDPVLSRPGVASEWLADPIMNAVVETMRECWHSNPNARLPSLRVKKKLFKLIHELVEREHQYNSETEQPIPVTE</sequence>
<keyword evidence="12 16" id="KW-0472">Membrane</keyword>
<dbReference type="GO" id="GO:0006950">
    <property type="term" value="P:response to stress"/>
    <property type="evidence" value="ECO:0007669"/>
    <property type="project" value="UniProtKB-ARBA"/>
</dbReference>
<dbReference type="PROSITE" id="PS50011">
    <property type="entry name" value="PROTEIN_KINASE_DOM"/>
    <property type="match status" value="1"/>
</dbReference>
<evidence type="ECO:0000256" key="7">
    <source>
        <dbReference type="ARBA" id="ARBA00022729"/>
    </source>
</evidence>
<keyword evidence="6 16" id="KW-0812">Transmembrane</keyword>
<feature type="transmembrane region" description="Helical" evidence="16">
    <location>
        <begin position="299"/>
        <end position="318"/>
    </location>
</feature>
<dbReference type="InterPro" id="IPR017441">
    <property type="entry name" value="Protein_kinase_ATP_BS"/>
</dbReference>
<organism evidence="19 20">
    <name type="scientific">Cinara cedri</name>
    <dbReference type="NCBI Taxonomy" id="506608"/>
    <lineage>
        <taxon>Eukaryota</taxon>
        <taxon>Metazoa</taxon>
        <taxon>Ecdysozoa</taxon>
        <taxon>Arthropoda</taxon>
        <taxon>Hexapoda</taxon>
        <taxon>Insecta</taxon>
        <taxon>Pterygota</taxon>
        <taxon>Neoptera</taxon>
        <taxon>Paraneoptera</taxon>
        <taxon>Hemiptera</taxon>
        <taxon>Sternorrhyncha</taxon>
        <taxon>Aphidomorpha</taxon>
        <taxon>Aphidoidea</taxon>
        <taxon>Aphididae</taxon>
        <taxon>Lachninae</taxon>
        <taxon>Cinara</taxon>
    </lineage>
</organism>
<dbReference type="InterPro" id="IPR003605">
    <property type="entry name" value="GS_dom"/>
</dbReference>
<evidence type="ECO:0000256" key="11">
    <source>
        <dbReference type="ARBA" id="ARBA00022989"/>
    </source>
</evidence>
<reference evidence="19 20" key="1">
    <citation type="submission" date="2019-08" db="EMBL/GenBank/DDBJ databases">
        <authorList>
            <person name="Alioto T."/>
            <person name="Alioto T."/>
            <person name="Gomez Garrido J."/>
        </authorList>
    </citation>
    <scope>NUCLEOTIDE SEQUENCE [LARGE SCALE GENOMIC DNA]</scope>
</reference>
<comment type="similarity">
    <text evidence="2">Belongs to the protein kinase superfamily. TKL Ser/Thr protein kinase family. TGFB receptor subfamily.</text>
</comment>
<evidence type="ECO:0000256" key="9">
    <source>
        <dbReference type="ARBA" id="ARBA00022777"/>
    </source>
</evidence>
<keyword evidence="10 14" id="KW-0067">ATP-binding</keyword>
<dbReference type="Proteomes" id="UP000325440">
    <property type="component" value="Unassembled WGS sequence"/>
</dbReference>
<dbReference type="PANTHER" id="PTHR23255:SF72">
    <property type="entry name" value="RECEPTOR PROTEIN SERINE_THREONINE KINASE"/>
    <property type="match status" value="1"/>
</dbReference>
<feature type="binding site" evidence="14">
    <location>
        <position position="506"/>
    </location>
    <ligand>
        <name>ATP</name>
        <dbReference type="ChEBI" id="CHEBI:30616"/>
    </ligand>
</feature>
<evidence type="ECO:0000256" key="12">
    <source>
        <dbReference type="ARBA" id="ARBA00023136"/>
    </source>
</evidence>
<evidence type="ECO:0000256" key="8">
    <source>
        <dbReference type="ARBA" id="ARBA00022741"/>
    </source>
</evidence>
<keyword evidence="5" id="KW-0808">Transferase</keyword>
<dbReference type="Pfam" id="PF07714">
    <property type="entry name" value="PK_Tyr_Ser-Thr"/>
    <property type="match status" value="1"/>
</dbReference>
<dbReference type="InterPro" id="IPR008271">
    <property type="entry name" value="Ser/Thr_kinase_AS"/>
</dbReference>
<dbReference type="SMART" id="SM00467">
    <property type="entry name" value="GS"/>
    <property type="match status" value="1"/>
</dbReference>
<feature type="region of interest" description="Disordered" evidence="15">
    <location>
        <begin position="87"/>
        <end position="114"/>
    </location>
</feature>
<dbReference type="InterPro" id="IPR000333">
    <property type="entry name" value="TGFB_receptor"/>
</dbReference>
<evidence type="ECO:0000256" key="10">
    <source>
        <dbReference type="ARBA" id="ARBA00022840"/>
    </source>
</evidence>
<dbReference type="GO" id="GO:0005886">
    <property type="term" value="C:plasma membrane"/>
    <property type="evidence" value="ECO:0007669"/>
    <property type="project" value="TreeGrafter"/>
</dbReference>
<dbReference type="PROSITE" id="PS51256">
    <property type="entry name" value="GS"/>
    <property type="match status" value="1"/>
</dbReference>
<dbReference type="GO" id="GO:0043235">
    <property type="term" value="C:receptor complex"/>
    <property type="evidence" value="ECO:0007669"/>
    <property type="project" value="TreeGrafter"/>
</dbReference>
<feature type="compositionally biased region" description="Low complexity" evidence="15">
    <location>
        <begin position="357"/>
        <end position="377"/>
    </location>
</feature>
<feature type="compositionally biased region" description="Polar residues" evidence="15">
    <location>
        <begin position="419"/>
        <end position="428"/>
    </location>
</feature>
<evidence type="ECO:0000256" key="16">
    <source>
        <dbReference type="SAM" id="Phobius"/>
    </source>
</evidence>
<feature type="compositionally biased region" description="Basic residues" evidence="15">
    <location>
        <begin position="325"/>
        <end position="345"/>
    </location>
</feature>
<dbReference type="GO" id="GO:0005524">
    <property type="term" value="F:ATP binding"/>
    <property type="evidence" value="ECO:0007669"/>
    <property type="project" value="UniProtKB-UniRule"/>
</dbReference>
<dbReference type="InterPro" id="IPR011009">
    <property type="entry name" value="Kinase-like_dom_sf"/>
</dbReference>
<feature type="domain" description="Protein kinase" evidence="17">
    <location>
        <begin position="476"/>
        <end position="876"/>
    </location>
</feature>
<keyword evidence="11 16" id="KW-1133">Transmembrane helix</keyword>
<dbReference type="EC" id="2.7.11.30" evidence="3"/>
<keyword evidence="4" id="KW-0723">Serine/threonine-protein kinase</keyword>
<dbReference type="PROSITE" id="PS00107">
    <property type="entry name" value="PROTEIN_KINASE_ATP"/>
    <property type="match status" value="1"/>
</dbReference>
<evidence type="ECO:0000256" key="2">
    <source>
        <dbReference type="ARBA" id="ARBA00009605"/>
    </source>
</evidence>
<evidence type="ECO:0000256" key="5">
    <source>
        <dbReference type="ARBA" id="ARBA00022679"/>
    </source>
</evidence>
<evidence type="ECO:0000256" key="3">
    <source>
        <dbReference type="ARBA" id="ARBA00012401"/>
    </source>
</evidence>
<evidence type="ECO:0000256" key="14">
    <source>
        <dbReference type="PROSITE-ProRule" id="PRU10141"/>
    </source>
</evidence>
<dbReference type="SMART" id="SM00220">
    <property type="entry name" value="S_TKc"/>
    <property type="match status" value="1"/>
</dbReference>